<dbReference type="RefSeq" id="XP_033814751.1">
    <property type="nucleotide sequence ID" value="XM_033958860.1"/>
</dbReference>
<keyword evidence="6" id="KW-0732">Signal</keyword>
<evidence type="ECO:0000256" key="8">
    <source>
        <dbReference type="ARBA" id="ARBA00023136"/>
    </source>
</evidence>
<evidence type="ECO:0000256" key="13">
    <source>
        <dbReference type="PIRNR" id="PIRNR038193"/>
    </source>
</evidence>
<dbReference type="Proteomes" id="UP000515159">
    <property type="component" value="Chromosome 9"/>
</dbReference>
<dbReference type="InterPro" id="IPR013785">
    <property type="entry name" value="Aldolase_TIM"/>
</dbReference>
<dbReference type="Pfam" id="PF01630">
    <property type="entry name" value="Glyco_hydro_56"/>
    <property type="match status" value="1"/>
</dbReference>
<dbReference type="GO" id="GO:0004415">
    <property type="term" value="F:hyalurononglucosaminidase activity"/>
    <property type="evidence" value="ECO:0007669"/>
    <property type="project" value="UniProtKB-UniRule"/>
</dbReference>
<keyword evidence="9 16" id="KW-1015">Disulfide bond</keyword>
<dbReference type="PANTHER" id="PTHR11769">
    <property type="entry name" value="HYALURONIDASE"/>
    <property type="match status" value="1"/>
</dbReference>
<evidence type="ECO:0000256" key="2">
    <source>
        <dbReference type="ARBA" id="ARBA00004609"/>
    </source>
</evidence>
<evidence type="ECO:0000256" key="7">
    <source>
        <dbReference type="ARBA" id="ARBA00022801"/>
    </source>
</evidence>
<feature type="glycosylation site" description="N-linked (GlcNAc...) asparagine" evidence="15">
    <location>
        <position position="410"/>
    </location>
</feature>
<evidence type="ECO:0000256" key="10">
    <source>
        <dbReference type="ARBA" id="ARBA00023180"/>
    </source>
</evidence>
<dbReference type="GlyCosmos" id="A0A6P8SGD8">
    <property type="glycosylation" value="1 site, No reported glycans"/>
</dbReference>
<feature type="active site" description="Proton donor" evidence="14">
    <location>
        <position position="187"/>
    </location>
</feature>
<name>A0A6P8SGD8_GEOSA</name>
<dbReference type="SUPFAM" id="SSF51445">
    <property type="entry name" value="(Trans)glycosidases"/>
    <property type="match status" value="1"/>
</dbReference>
<evidence type="ECO:0000256" key="15">
    <source>
        <dbReference type="PIRSR" id="PIRSR038193-2"/>
    </source>
</evidence>
<reference evidence="19" key="1">
    <citation type="submission" date="2025-08" db="UniProtKB">
        <authorList>
            <consortium name="RefSeq"/>
        </authorList>
    </citation>
    <scope>IDENTIFICATION</scope>
</reference>
<keyword evidence="11" id="KW-0449">Lipoprotein</keyword>
<feature type="disulfide bond" evidence="16">
    <location>
        <begin position="418"/>
        <end position="429"/>
    </location>
</feature>
<dbReference type="PIRSF" id="PIRSF038193">
    <property type="entry name" value="Hyaluronidase"/>
    <property type="match status" value="1"/>
</dbReference>
<feature type="disulfide bond" evidence="16">
    <location>
        <begin position="423"/>
        <end position="477"/>
    </location>
</feature>
<keyword evidence="8" id="KW-0472">Membrane</keyword>
<evidence type="ECO:0000256" key="5">
    <source>
        <dbReference type="ARBA" id="ARBA00022622"/>
    </source>
</evidence>
<comment type="similarity">
    <text evidence="3 13 17">Belongs to the glycosyl hydrolase 56 family.</text>
</comment>
<keyword evidence="7 13" id="KW-0378">Hydrolase</keyword>
<dbReference type="Gene3D" id="3.20.20.70">
    <property type="entry name" value="Aldolase class I"/>
    <property type="match status" value="1"/>
</dbReference>
<dbReference type="PRINTS" id="PR00846">
    <property type="entry name" value="GLHYDRLASE56"/>
</dbReference>
<dbReference type="InterPro" id="IPR018155">
    <property type="entry name" value="Hyaluronidase"/>
</dbReference>
<gene>
    <name evidence="19" type="primary">LOC117366886</name>
</gene>
<evidence type="ECO:0000256" key="16">
    <source>
        <dbReference type="PIRSR" id="PIRSR038193-3"/>
    </source>
</evidence>
<evidence type="ECO:0000256" key="12">
    <source>
        <dbReference type="ARBA" id="ARBA00023295"/>
    </source>
</evidence>
<dbReference type="GO" id="GO:0098552">
    <property type="term" value="C:side of membrane"/>
    <property type="evidence" value="ECO:0007669"/>
    <property type="project" value="UniProtKB-KW"/>
</dbReference>
<dbReference type="InterPro" id="IPR001439">
    <property type="entry name" value="Hyaluronidase_PH20/Hyal5"/>
</dbReference>
<dbReference type="EC" id="3.2.1.35" evidence="13 17"/>
<feature type="disulfide bond" evidence="16">
    <location>
        <begin position="263"/>
        <end position="279"/>
    </location>
</feature>
<dbReference type="GeneID" id="117366886"/>
<dbReference type="PRINTS" id="PR00848">
    <property type="entry name" value="SPERMPH20"/>
</dbReference>
<dbReference type="InterPro" id="IPR017853">
    <property type="entry name" value="GH"/>
</dbReference>
<accession>A0A6P8SGD8</accession>
<dbReference type="GO" id="GO:0030214">
    <property type="term" value="P:hyaluronan catabolic process"/>
    <property type="evidence" value="ECO:0007669"/>
    <property type="project" value="TreeGrafter"/>
</dbReference>
<keyword evidence="10" id="KW-0325">Glycoprotein</keyword>
<keyword evidence="4" id="KW-1003">Cell membrane</keyword>
<sequence length="595" mass="69211">MVSGKRKQGRPKARWLDTIKSDMGMNIKQLKEAMKNREVWVNKHETFYWIIHQEKQILVTCLIFIILPPCCHILSERAPPVTHRSPFISIWNAPTEVCTRKQKINIDLRLFQFTGNPMKTSTNQSITLFYYDRLGHYPYINEDTGETFHGGIPQLIPLYNHFKKAEEDISFYIPSEKQLGFAVIDWENWRPLWIRNWATKDIYRKQSVEFVQQKDLTLTQRRAHAIAKIEFEAAAQRVMLDTLWLGKSLRPNHFWGYFLFPDCYNYDYKQHSHNYTGSCPEIELKRNDELMWLWKESTALYPNIYLETALKSSKNAALFVRNRIKEAMRTSKLANITSPLPIYAYARPVFTDMPHKYLSEVDLVHTLGESAAMGISGFIMWGDLSLAQTMKTCTNLNNYLKDVLNPYIINVTLAAKMCSHVLCQNKGTCTRKNWNTSDYLHLNPQNILIQQTKEGSYLVTGQPAVEDLQQFTERFNCLCYAGHRCKPTIDIQHIGHIQVCMTVDICVTATFYPTLNPRTKDTTLKTFLPHTEAAIDISTAKAIKYRDTYIIDIMSKRKMNGMQKLVFRDAEISVHPAILQYKEDCLQCAKSYQSW</sequence>
<evidence type="ECO:0000256" key="17">
    <source>
        <dbReference type="RuleBase" id="RU610713"/>
    </source>
</evidence>
<keyword evidence="5" id="KW-0336">GPI-anchor</keyword>
<keyword evidence="12 13" id="KW-0326">Glycosidase</keyword>
<dbReference type="GO" id="GO:0001669">
    <property type="term" value="C:acrosomal vesicle"/>
    <property type="evidence" value="ECO:0007669"/>
    <property type="project" value="TreeGrafter"/>
</dbReference>
<protein>
    <recommendedName>
        <fullName evidence="13 17">Hyaluronidase</fullName>
        <ecNumber evidence="13 17">3.2.1.35</ecNumber>
    </recommendedName>
</protein>
<evidence type="ECO:0000256" key="6">
    <source>
        <dbReference type="ARBA" id="ARBA00022729"/>
    </source>
</evidence>
<organism evidence="18 19">
    <name type="scientific">Geotrypetes seraphini</name>
    <name type="common">Gaboon caecilian</name>
    <name type="synonym">Caecilia seraphini</name>
    <dbReference type="NCBI Taxonomy" id="260995"/>
    <lineage>
        <taxon>Eukaryota</taxon>
        <taxon>Metazoa</taxon>
        <taxon>Chordata</taxon>
        <taxon>Craniata</taxon>
        <taxon>Vertebrata</taxon>
        <taxon>Euteleostomi</taxon>
        <taxon>Amphibia</taxon>
        <taxon>Gymnophiona</taxon>
        <taxon>Geotrypetes</taxon>
    </lineage>
</organism>
<evidence type="ECO:0000256" key="3">
    <source>
        <dbReference type="ARBA" id="ARBA00008871"/>
    </source>
</evidence>
<evidence type="ECO:0000256" key="9">
    <source>
        <dbReference type="ARBA" id="ARBA00023157"/>
    </source>
</evidence>
<evidence type="ECO:0000256" key="11">
    <source>
        <dbReference type="ARBA" id="ARBA00023288"/>
    </source>
</evidence>
<evidence type="ECO:0000313" key="18">
    <source>
        <dbReference type="Proteomes" id="UP000515159"/>
    </source>
</evidence>
<dbReference type="PANTHER" id="PTHR11769:SF20">
    <property type="entry name" value="HYALURONIDASE PH-20"/>
    <property type="match status" value="1"/>
</dbReference>
<feature type="disulfide bond" evidence="16">
    <location>
        <begin position="479"/>
        <end position="485"/>
    </location>
</feature>
<evidence type="ECO:0000313" key="19">
    <source>
        <dbReference type="RefSeq" id="XP_033814751.1"/>
    </source>
</evidence>
<dbReference type="FunCoup" id="A0A6P8SGD8">
    <property type="interactions" value="138"/>
</dbReference>
<evidence type="ECO:0000256" key="14">
    <source>
        <dbReference type="PIRSR" id="PIRSR038193-1"/>
    </source>
</evidence>
<dbReference type="GO" id="GO:0007342">
    <property type="term" value="P:fusion of sperm to egg plasma membrane involved in single fertilization"/>
    <property type="evidence" value="ECO:0007669"/>
    <property type="project" value="InterPro"/>
</dbReference>
<keyword evidence="18" id="KW-1185">Reference proteome</keyword>
<dbReference type="InParanoid" id="A0A6P8SGD8"/>
<feature type="disulfide bond" evidence="16">
    <location>
        <begin position="98"/>
        <end position="393"/>
    </location>
</feature>
<comment type="catalytic activity">
    <reaction evidence="1 13 17">
        <text>Random hydrolysis of (1-&gt;4)-linkages between N-acetyl-beta-D-glucosamine and D-glucuronate residues in hyaluronate.</text>
        <dbReference type="EC" id="3.2.1.35"/>
    </reaction>
</comment>
<dbReference type="GO" id="GO:0005886">
    <property type="term" value="C:plasma membrane"/>
    <property type="evidence" value="ECO:0007669"/>
    <property type="project" value="UniProtKB-SubCell"/>
</dbReference>
<comment type="subcellular location">
    <subcellularLocation>
        <location evidence="2">Cell membrane</location>
        <topology evidence="2">Lipid-anchor</topology>
        <topology evidence="2">GPI-anchor</topology>
    </subcellularLocation>
</comment>
<dbReference type="KEGG" id="gsh:117366886"/>
<dbReference type="AlphaFoldDB" id="A0A6P8SGD8"/>
<dbReference type="PIRSF" id="PIRSF500773">
    <property type="entry name" value="Hyaluronidase_PH20_Hyal5"/>
    <property type="match status" value="1"/>
</dbReference>
<dbReference type="OrthoDB" id="5796153at2759"/>
<evidence type="ECO:0000256" key="1">
    <source>
        <dbReference type="ARBA" id="ARBA00000251"/>
    </source>
</evidence>
<dbReference type="FunFam" id="3.20.20.70:FF:000065">
    <property type="entry name" value="Hyaluronidase"/>
    <property type="match status" value="1"/>
</dbReference>
<dbReference type="GO" id="GO:0005975">
    <property type="term" value="P:carbohydrate metabolic process"/>
    <property type="evidence" value="ECO:0007669"/>
    <property type="project" value="UniProtKB-UniRule"/>
</dbReference>
<proteinExistence type="inferred from homology"/>
<evidence type="ECO:0000256" key="4">
    <source>
        <dbReference type="ARBA" id="ARBA00022475"/>
    </source>
</evidence>